<protein>
    <submittedName>
        <fullName evidence="1">Uncharacterized protein</fullName>
    </submittedName>
</protein>
<organism evidence="1 2">
    <name type="scientific">Burkholderia gladioli</name>
    <name type="common">Pseudomonas marginata</name>
    <name type="synonym">Phytomonas marginata</name>
    <dbReference type="NCBI Taxonomy" id="28095"/>
    <lineage>
        <taxon>Bacteria</taxon>
        <taxon>Pseudomonadati</taxon>
        <taxon>Pseudomonadota</taxon>
        <taxon>Betaproteobacteria</taxon>
        <taxon>Burkholderiales</taxon>
        <taxon>Burkholderiaceae</taxon>
        <taxon>Burkholderia</taxon>
    </lineage>
</organism>
<accession>A0A2A7SB23</accession>
<comment type="caution">
    <text evidence="1">The sequence shown here is derived from an EMBL/GenBank/DDBJ whole genome shotgun (WGS) entry which is preliminary data.</text>
</comment>
<sequence length="106" mass="11415">MFAAAAIITVTVGHMVGRSQGLAASEADKARLQLIWPSIMSMPKDDRALIVGLAMTCNLQRTPLDASDVADCLRKAVDDSNVMLPKGVGRDQARSRLEVLLHEKSV</sequence>
<dbReference type="Proteomes" id="UP000220629">
    <property type="component" value="Unassembled WGS sequence"/>
</dbReference>
<dbReference type="EMBL" id="PDDY01000002">
    <property type="protein sequence ID" value="PEH40609.1"/>
    <property type="molecule type" value="Genomic_DNA"/>
</dbReference>
<evidence type="ECO:0000313" key="2">
    <source>
        <dbReference type="Proteomes" id="UP000220629"/>
    </source>
</evidence>
<gene>
    <name evidence="1" type="ORF">CRM94_16545</name>
</gene>
<reference evidence="2" key="1">
    <citation type="submission" date="2017-09" db="EMBL/GenBank/DDBJ databases">
        <title>FDA dAtabase for Regulatory Grade micrObial Sequences (FDA-ARGOS): Supporting development and validation of Infectious Disease Dx tests.</title>
        <authorList>
            <person name="Minogue T."/>
            <person name="Wolcott M."/>
            <person name="Wasieloski L."/>
            <person name="Aguilar W."/>
            <person name="Moore D."/>
            <person name="Tallon L."/>
            <person name="Sadzewicz L."/>
            <person name="Ott S."/>
            <person name="Zhao X."/>
            <person name="Nagaraj S."/>
            <person name="Vavikolanu K."/>
            <person name="Aluvathingal J."/>
            <person name="Nadendla S."/>
            <person name="Sichtig H."/>
        </authorList>
    </citation>
    <scope>NUCLEOTIDE SEQUENCE [LARGE SCALE GENOMIC DNA]</scope>
    <source>
        <strain evidence="2">FDAARGOS_390</strain>
    </source>
</reference>
<evidence type="ECO:0000313" key="1">
    <source>
        <dbReference type="EMBL" id="PEH40609.1"/>
    </source>
</evidence>
<dbReference type="AlphaFoldDB" id="A0A2A7SB23"/>
<dbReference type="RefSeq" id="WP_127840958.1">
    <property type="nucleotide sequence ID" value="NZ_CADFBX010000044.1"/>
</dbReference>
<proteinExistence type="predicted"/>
<name>A0A2A7SB23_BURGA</name>